<dbReference type="EMBL" id="DF848493">
    <property type="protein sequence ID" value="GAT54101.1"/>
    <property type="molecule type" value="Genomic_DNA"/>
</dbReference>
<feature type="compositionally biased region" description="Low complexity" evidence="1">
    <location>
        <begin position="26"/>
        <end position="49"/>
    </location>
</feature>
<gene>
    <name evidence="2" type="ORF">MCHLO_10983</name>
</gene>
<evidence type="ECO:0000313" key="2">
    <source>
        <dbReference type="EMBL" id="GAT54101.1"/>
    </source>
</evidence>
<sequence>MRPNSSSVISRNALNSPFGASRSSRKCSSSSNAQSRSSRIFIAASASARNTKTSFTTRSNSPRTSSITRQTLASVSSRGPWPPSRLPAPQTHSLPSKNGPQCGPAYASLTGHTSCRGRLVFPRPDLIVLKNACRSRPVCQIQRPSVVVRIVNEYRDRFGCPRVVPLVVRQPVRDVAVEPVPGRSSSLHPRRRTRLFPRRILALNAGVWHRHREARLVPSSNQFRNLQQLTQRKHDRRATLPSPFLNSVSALTRHGRMVSSAVACTTSDYTVRNKP</sequence>
<proteinExistence type="predicted"/>
<feature type="region of interest" description="Disordered" evidence="1">
    <location>
        <begin position="1"/>
        <end position="98"/>
    </location>
</feature>
<feature type="compositionally biased region" description="Polar residues" evidence="1">
    <location>
        <begin position="50"/>
        <end position="77"/>
    </location>
</feature>
<evidence type="ECO:0000313" key="3">
    <source>
        <dbReference type="Proteomes" id="UP000815677"/>
    </source>
</evidence>
<reference evidence="2" key="1">
    <citation type="submission" date="2014-09" db="EMBL/GenBank/DDBJ databases">
        <title>Genome sequence of the luminous mushroom Mycena chlorophos for searching fungal bioluminescence genes.</title>
        <authorList>
            <person name="Tanaka Y."/>
            <person name="Kasuga D."/>
            <person name="Oba Y."/>
            <person name="Hase S."/>
            <person name="Sato K."/>
            <person name="Oba Y."/>
            <person name="Sakakibara Y."/>
        </authorList>
    </citation>
    <scope>NUCLEOTIDE SEQUENCE</scope>
</reference>
<protein>
    <submittedName>
        <fullName evidence="2">Uncharacterized protein</fullName>
    </submittedName>
</protein>
<organism evidence="2 3">
    <name type="scientific">Mycena chlorophos</name>
    <name type="common">Agaric fungus</name>
    <name type="synonym">Agaricus chlorophos</name>
    <dbReference type="NCBI Taxonomy" id="658473"/>
    <lineage>
        <taxon>Eukaryota</taxon>
        <taxon>Fungi</taxon>
        <taxon>Dikarya</taxon>
        <taxon>Basidiomycota</taxon>
        <taxon>Agaricomycotina</taxon>
        <taxon>Agaricomycetes</taxon>
        <taxon>Agaricomycetidae</taxon>
        <taxon>Agaricales</taxon>
        <taxon>Marasmiineae</taxon>
        <taxon>Mycenaceae</taxon>
        <taxon>Mycena</taxon>
    </lineage>
</organism>
<accession>A0ABQ0LVY1</accession>
<keyword evidence="3" id="KW-1185">Reference proteome</keyword>
<evidence type="ECO:0000256" key="1">
    <source>
        <dbReference type="SAM" id="MobiDB-lite"/>
    </source>
</evidence>
<dbReference type="Proteomes" id="UP000815677">
    <property type="component" value="Unassembled WGS sequence"/>
</dbReference>
<name>A0ABQ0LVY1_MYCCL</name>
<feature type="compositionally biased region" description="Polar residues" evidence="1">
    <location>
        <begin position="1"/>
        <end position="15"/>
    </location>
</feature>